<dbReference type="Gene3D" id="3.40.630.30">
    <property type="match status" value="1"/>
</dbReference>
<dbReference type="Pfam" id="PF00583">
    <property type="entry name" value="Acetyltransf_1"/>
    <property type="match status" value="1"/>
</dbReference>
<accession>A0A2I8VPQ8</accession>
<dbReference type="PROSITE" id="PS51186">
    <property type="entry name" value="GNAT"/>
    <property type="match status" value="1"/>
</dbReference>
<proteinExistence type="predicted"/>
<evidence type="ECO:0000259" key="3">
    <source>
        <dbReference type="PROSITE" id="PS51186"/>
    </source>
</evidence>
<feature type="domain" description="N-acetyltransferase" evidence="3">
    <location>
        <begin position="1"/>
        <end position="146"/>
    </location>
</feature>
<keyword evidence="2" id="KW-0012">Acyltransferase</keyword>
<evidence type="ECO:0000256" key="2">
    <source>
        <dbReference type="ARBA" id="ARBA00023315"/>
    </source>
</evidence>
<evidence type="ECO:0000313" key="5">
    <source>
        <dbReference type="Proteomes" id="UP000236584"/>
    </source>
</evidence>
<keyword evidence="1 4" id="KW-0808">Transferase</keyword>
<organism evidence="4 5">
    <name type="scientific">Salinigranum rubrum</name>
    <dbReference type="NCBI Taxonomy" id="755307"/>
    <lineage>
        <taxon>Archaea</taxon>
        <taxon>Methanobacteriati</taxon>
        <taxon>Methanobacteriota</taxon>
        <taxon>Stenosarchaea group</taxon>
        <taxon>Halobacteria</taxon>
        <taxon>Halobacteriales</taxon>
        <taxon>Haloferacaceae</taxon>
        <taxon>Salinigranum</taxon>
    </lineage>
</organism>
<dbReference type="AlphaFoldDB" id="A0A2I8VPQ8"/>
<dbReference type="CDD" id="cd04301">
    <property type="entry name" value="NAT_SF"/>
    <property type="match status" value="1"/>
</dbReference>
<evidence type="ECO:0000313" key="4">
    <source>
        <dbReference type="EMBL" id="AUV83911.1"/>
    </source>
</evidence>
<dbReference type="PANTHER" id="PTHR43877:SF2">
    <property type="entry name" value="AMINOALKYLPHOSPHONATE N-ACETYLTRANSFERASE-RELATED"/>
    <property type="match status" value="1"/>
</dbReference>
<dbReference type="EMBL" id="CP026309">
    <property type="protein sequence ID" value="AUV83911.1"/>
    <property type="molecule type" value="Genomic_DNA"/>
</dbReference>
<sequence length="147" mass="15890">MSLRAVDADASDSLDYVERLLARNDLPTADVRANPGYFFVAFEGEQKVGVGGIERFPPDGLLRSVVVEESMRGRGAGAALCDRLEHEAASDGVDTLYLLTTTAADFFAARGYERVDRADAPASIRGTSQFESLCPDTATVMRKRLSP</sequence>
<dbReference type="GO" id="GO:0016747">
    <property type="term" value="F:acyltransferase activity, transferring groups other than amino-acyl groups"/>
    <property type="evidence" value="ECO:0007669"/>
    <property type="project" value="InterPro"/>
</dbReference>
<dbReference type="InterPro" id="IPR016181">
    <property type="entry name" value="Acyl_CoA_acyltransferase"/>
</dbReference>
<keyword evidence="5" id="KW-1185">Reference proteome</keyword>
<evidence type="ECO:0000256" key="1">
    <source>
        <dbReference type="ARBA" id="ARBA00022679"/>
    </source>
</evidence>
<dbReference type="Proteomes" id="UP000236584">
    <property type="component" value="Chromosome"/>
</dbReference>
<dbReference type="InterPro" id="IPR050832">
    <property type="entry name" value="Bact_Acetyltransf"/>
</dbReference>
<dbReference type="SUPFAM" id="SSF55729">
    <property type="entry name" value="Acyl-CoA N-acyltransferases (Nat)"/>
    <property type="match status" value="1"/>
</dbReference>
<reference evidence="4 5" key="1">
    <citation type="submission" date="2018-01" db="EMBL/GenBank/DDBJ databases">
        <title>Complete genome sequence of Salinigranum rubrum GX10T, an extremely halophilic archaeon isolated from a marine solar saltern.</title>
        <authorList>
            <person name="Han S."/>
        </authorList>
    </citation>
    <scope>NUCLEOTIDE SEQUENCE [LARGE SCALE GENOMIC DNA]</scope>
    <source>
        <strain evidence="4 5">GX10</strain>
    </source>
</reference>
<dbReference type="PANTHER" id="PTHR43877">
    <property type="entry name" value="AMINOALKYLPHOSPHONATE N-ACETYLTRANSFERASE-RELATED-RELATED"/>
    <property type="match status" value="1"/>
</dbReference>
<dbReference type="NCBIfam" id="NF040501">
    <property type="entry name" value="resist_ArsN2"/>
    <property type="match status" value="1"/>
</dbReference>
<protein>
    <submittedName>
        <fullName evidence="4">GNAT family N-acetyltransferase</fullName>
    </submittedName>
</protein>
<dbReference type="KEGG" id="srub:C2R22_06735"/>
<dbReference type="InterPro" id="IPR000182">
    <property type="entry name" value="GNAT_dom"/>
</dbReference>
<gene>
    <name evidence="4" type="ORF">C2R22_06735</name>
</gene>
<name>A0A2I8VPQ8_9EURY</name>